<name>A0A699ZR22_HAELA</name>
<feature type="region of interest" description="Disordered" evidence="1">
    <location>
        <begin position="1"/>
        <end position="23"/>
    </location>
</feature>
<dbReference type="AlphaFoldDB" id="A0A699ZR22"/>
<evidence type="ECO:0000313" key="2">
    <source>
        <dbReference type="EMBL" id="GFH24375.1"/>
    </source>
</evidence>
<feature type="non-terminal residue" evidence="2">
    <location>
        <position position="56"/>
    </location>
</feature>
<reference evidence="2 3" key="1">
    <citation type="submission" date="2020-02" db="EMBL/GenBank/DDBJ databases">
        <title>Draft genome sequence of Haematococcus lacustris strain NIES-144.</title>
        <authorList>
            <person name="Morimoto D."/>
            <person name="Nakagawa S."/>
            <person name="Yoshida T."/>
            <person name="Sawayama S."/>
        </authorList>
    </citation>
    <scope>NUCLEOTIDE SEQUENCE [LARGE SCALE GENOMIC DNA]</scope>
    <source>
        <strain evidence="2 3">NIES-144</strain>
    </source>
</reference>
<protein>
    <submittedName>
        <fullName evidence="2">Uncharacterized protein</fullName>
    </submittedName>
</protein>
<sequence>MVPPRFTAYNTRTSPAPPSTAQPDQPVAVALDDMLQGLRLTQVRMRASSIALQLNL</sequence>
<gene>
    <name evidence="2" type="ORF">HaLaN_22161</name>
</gene>
<keyword evidence="3" id="KW-1185">Reference proteome</keyword>
<dbReference type="EMBL" id="BLLF01002520">
    <property type="protein sequence ID" value="GFH24375.1"/>
    <property type="molecule type" value="Genomic_DNA"/>
</dbReference>
<accession>A0A699ZR22</accession>
<proteinExistence type="predicted"/>
<evidence type="ECO:0000256" key="1">
    <source>
        <dbReference type="SAM" id="MobiDB-lite"/>
    </source>
</evidence>
<comment type="caution">
    <text evidence="2">The sequence shown here is derived from an EMBL/GenBank/DDBJ whole genome shotgun (WGS) entry which is preliminary data.</text>
</comment>
<feature type="non-terminal residue" evidence="2">
    <location>
        <position position="1"/>
    </location>
</feature>
<evidence type="ECO:0000313" key="3">
    <source>
        <dbReference type="Proteomes" id="UP000485058"/>
    </source>
</evidence>
<dbReference type="Proteomes" id="UP000485058">
    <property type="component" value="Unassembled WGS sequence"/>
</dbReference>
<organism evidence="2 3">
    <name type="scientific">Haematococcus lacustris</name>
    <name type="common">Green alga</name>
    <name type="synonym">Haematococcus pluvialis</name>
    <dbReference type="NCBI Taxonomy" id="44745"/>
    <lineage>
        <taxon>Eukaryota</taxon>
        <taxon>Viridiplantae</taxon>
        <taxon>Chlorophyta</taxon>
        <taxon>core chlorophytes</taxon>
        <taxon>Chlorophyceae</taxon>
        <taxon>CS clade</taxon>
        <taxon>Chlamydomonadales</taxon>
        <taxon>Haematococcaceae</taxon>
        <taxon>Haematococcus</taxon>
    </lineage>
</organism>